<proteinExistence type="predicted"/>
<accession>A0A0A2C5X9</accession>
<gene>
    <name evidence="2" type="ORF">EV03_0869</name>
</gene>
<dbReference type="Proteomes" id="UP000030392">
    <property type="component" value="Unassembled WGS sequence"/>
</dbReference>
<feature type="transmembrane region" description="Helical" evidence="1">
    <location>
        <begin position="20"/>
        <end position="37"/>
    </location>
</feature>
<protein>
    <submittedName>
        <fullName evidence="2">Uncharacterized protein</fullName>
    </submittedName>
</protein>
<keyword evidence="1" id="KW-0472">Membrane</keyword>
<evidence type="ECO:0000313" key="3">
    <source>
        <dbReference type="Proteomes" id="UP000030392"/>
    </source>
</evidence>
<evidence type="ECO:0000313" key="2">
    <source>
        <dbReference type="EMBL" id="KGG20932.1"/>
    </source>
</evidence>
<keyword evidence="1" id="KW-1133">Transmembrane helix</keyword>
<keyword evidence="1" id="KW-0812">Transmembrane</keyword>
<comment type="caution">
    <text evidence="2">The sequence shown here is derived from an EMBL/GenBank/DDBJ whole genome shotgun (WGS) entry which is preliminary data.</text>
</comment>
<sequence>MWLEILLSLSFEEIMHTQLIVVFVSGFLALLGIRILISSFDDDDNDGDGMAYSTRDSYKFSILEGS</sequence>
<organism evidence="2 3">
    <name type="scientific">Prochlorococcus marinus str. PAC1</name>
    <dbReference type="NCBI Taxonomy" id="59924"/>
    <lineage>
        <taxon>Bacteria</taxon>
        <taxon>Bacillati</taxon>
        <taxon>Cyanobacteriota</taxon>
        <taxon>Cyanophyceae</taxon>
        <taxon>Synechococcales</taxon>
        <taxon>Prochlorococcaceae</taxon>
        <taxon>Prochlorococcus</taxon>
    </lineage>
</organism>
<dbReference type="EMBL" id="JNAX01000010">
    <property type="protein sequence ID" value="KGG20932.1"/>
    <property type="molecule type" value="Genomic_DNA"/>
</dbReference>
<dbReference type="AlphaFoldDB" id="A0A0A2C5X9"/>
<evidence type="ECO:0000256" key="1">
    <source>
        <dbReference type="SAM" id="Phobius"/>
    </source>
</evidence>
<name>A0A0A2C5X9_PROMR</name>
<reference evidence="3" key="1">
    <citation type="journal article" date="2014" name="Sci. Data">
        <title>Genomes of diverse isolates of the marine cyanobacterium Prochlorococcus.</title>
        <authorList>
            <person name="Biller S."/>
            <person name="Berube P."/>
            <person name="Thompson J."/>
            <person name="Kelly L."/>
            <person name="Roggensack S."/>
            <person name="Awad L."/>
            <person name="Roache-Johnson K."/>
            <person name="Ding H."/>
            <person name="Giovannoni S.J."/>
            <person name="Moore L.R."/>
            <person name="Chisholm S.W."/>
        </authorList>
    </citation>
    <scope>NUCLEOTIDE SEQUENCE [LARGE SCALE GENOMIC DNA]</scope>
    <source>
        <strain evidence="3">PAC1</strain>
    </source>
</reference>